<accession>A0A914EA73</accession>
<sequence length="154" mass="18404">MMRITPENVSTIQIDSDYSFQELYCALRLMKEKEDYMSCYCKMVEDSKREFCISELFINETKIVSLILHNYAIYLDNERYGNFLEIRSKYLEQNETRLIGSLINPIRIAKPNLYIRNHIVDPHNESEYLSDALLYIGMYYKDYEENENVMIVFG</sequence>
<proteinExistence type="predicted"/>
<keyword evidence="1" id="KW-1185">Reference proteome</keyword>
<dbReference type="AlphaFoldDB" id="A0A914EA73"/>
<dbReference type="Proteomes" id="UP000887540">
    <property type="component" value="Unplaced"/>
</dbReference>
<evidence type="ECO:0000313" key="1">
    <source>
        <dbReference type="Proteomes" id="UP000887540"/>
    </source>
</evidence>
<organism evidence="1 2">
    <name type="scientific">Acrobeloides nanus</name>
    <dbReference type="NCBI Taxonomy" id="290746"/>
    <lineage>
        <taxon>Eukaryota</taxon>
        <taxon>Metazoa</taxon>
        <taxon>Ecdysozoa</taxon>
        <taxon>Nematoda</taxon>
        <taxon>Chromadorea</taxon>
        <taxon>Rhabditida</taxon>
        <taxon>Tylenchina</taxon>
        <taxon>Cephalobomorpha</taxon>
        <taxon>Cephaloboidea</taxon>
        <taxon>Cephalobidae</taxon>
        <taxon>Acrobeloides</taxon>
    </lineage>
</organism>
<name>A0A914EA73_9BILA</name>
<reference evidence="2" key="1">
    <citation type="submission" date="2022-11" db="UniProtKB">
        <authorList>
            <consortium name="WormBaseParasite"/>
        </authorList>
    </citation>
    <scope>IDENTIFICATION</scope>
</reference>
<evidence type="ECO:0000313" key="2">
    <source>
        <dbReference type="WBParaSite" id="ACRNAN_scaffold6750.g17929.t1"/>
    </source>
</evidence>
<protein>
    <submittedName>
        <fullName evidence="2">Uncharacterized protein</fullName>
    </submittedName>
</protein>
<dbReference type="WBParaSite" id="ACRNAN_scaffold6750.g17929.t1">
    <property type="protein sequence ID" value="ACRNAN_scaffold6750.g17929.t1"/>
    <property type="gene ID" value="ACRNAN_scaffold6750.g17929"/>
</dbReference>